<accession>A0A2T0H1V2</accession>
<dbReference type="PANTHER" id="PTHR13847">
    <property type="entry name" value="SARCOSINE DEHYDROGENASE-RELATED"/>
    <property type="match status" value="1"/>
</dbReference>
<dbReference type="Proteomes" id="UP000239352">
    <property type="component" value="Unassembled WGS sequence"/>
</dbReference>
<dbReference type="GO" id="GO:0005737">
    <property type="term" value="C:cytoplasm"/>
    <property type="evidence" value="ECO:0007669"/>
    <property type="project" value="TreeGrafter"/>
</dbReference>
<organism evidence="2 3">
    <name type="scientific">Actinopolyspora mortivallis</name>
    <dbReference type="NCBI Taxonomy" id="33906"/>
    <lineage>
        <taxon>Bacteria</taxon>
        <taxon>Bacillati</taxon>
        <taxon>Actinomycetota</taxon>
        <taxon>Actinomycetes</taxon>
        <taxon>Actinopolysporales</taxon>
        <taxon>Actinopolysporaceae</taxon>
        <taxon>Actinopolyspora</taxon>
    </lineage>
</organism>
<dbReference type="EMBL" id="PVSR01000001">
    <property type="protein sequence ID" value="PRW65359.1"/>
    <property type="molecule type" value="Genomic_DNA"/>
</dbReference>
<keyword evidence="3" id="KW-1185">Reference proteome</keyword>
<dbReference type="InterPro" id="IPR036188">
    <property type="entry name" value="FAD/NAD-bd_sf"/>
</dbReference>
<dbReference type="InterPro" id="IPR006076">
    <property type="entry name" value="FAD-dep_OxRdtase"/>
</dbReference>
<dbReference type="Gene3D" id="3.30.9.10">
    <property type="entry name" value="D-Amino Acid Oxidase, subunit A, domain 2"/>
    <property type="match status" value="1"/>
</dbReference>
<dbReference type="SUPFAM" id="SSF51905">
    <property type="entry name" value="FAD/NAD(P)-binding domain"/>
    <property type="match status" value="1"/>
</dbReference>
<evidence type="ECO:0000313" key="3">
    <source>
        <dbReference type="Proteomes" id="UP000239352"/>
    </source>
</evidence>
<reference evidence="2 3" key="1">
    <citation type="submission" date="2018-03" db="EMBL/GenBank/DDBJ databases">
        <title>Actinopolyspora mortivallis from Sahara, screening for active biomolecules.</title>
        <authorList>
            <person name="Selama O."/>
            <person name="Wellington E.M.H."/>
            <person name="Hacene H."/>
        </authorList>
    </citation>
    <scope>NUCLEOTIDE SEQUENCE [LARGE SCALE GENOMIC DNA]</scope>
    <source>
        <strain evidence="2 3">M5A</strain>
    </source>
</reference>
<dbReference type="Gene3D" id="3.50.50.60">
    <property type="entry name" value="FAD/NAD(P)-binding domain"/>
    <property type="match status" value="1"/>
</dbReference>
<dbReference type="RefSeq" id="WP_106112218.1">
    <property type="nucleotide sequence ID" value="NZ_PVSR01000001.1"/>
</dbReference>
<gene>
    <name evidence="2" type="ORF">CEP50_02325</name>
</gene>
<sequence>MTTCEVPRSEYGWVEPLAEARPALEDEITCDVAVVGGGYTGMAAALRLAERGAEVVLLEAGFCCCGASSRNAGQLTGAPAGDPQILYMMHPRRLRGVVRFGEAAVDFTEKLIERLGIDCEYEPTGNVAAAVSQGQLRKAQRNTRILRDMGADVEFGTGRELGLPEAFLGGSFERSGGHLNTGKFALGLREALLGSGAHVFERSPVRAVEPDSTGAVVSTRNGRVRAGRVLLATNAYSRELAITPKRMAAPVLVSEVETEPIDPERLEAVGWTSRAGIITQHNLMQNYRLTRRSTIITGVRRLRKGRGHLDPCCKPDQAVVADLLRGFRDHFPSLRDVAAQRAWGGWVAMTPPWLPVAGKAAENVFYAGGYNGHGLAQAPYLGTLLADRMADERCHEDLDAVWRRRSWFPPTPVSNALTLRAAWALDRISDRLSRLTN</sequence>
<dbReference type="AlphaFoldDB" id="A0A2T0H1V2"/>
<evidence type="ECO:0000259" key="1">
    <source>
        <dbReference type="Pfam" id="PF01266"/>
    </source>
</evidence>
<name>A0A2T0H1V2_ACTMO</name>
<comment type="caution">
    <text evidence="2">The sequence shown here is derived from an EMBL/GenBank/DDBJ whole genome shotgun (WGS) entry which is preliminary data.</text>
</comment>
<dbReference type="InParanoid" id="A0A2T0H1V2"/>
<feature type="domain" description="FAD dependent oxidoreductase" evidence="1">
    <location>
        <begin position="31"/>
        <end position="388"/>
    </location>
</feature>
<proteinExistence type="predicted"/>
<evidence type="ECO:0000313" key="2">
    <source>
        <dbReference type="EMBL" id="PRW65359.1"/>
    </source>
</evidence>
<dbReference type="Pfam" id="PF01266">
    <property type="entry name" value="DAO"/>
    <property type="match status" value="1"/>
</dbReference>
<protein>
    <submittedName>
        <fullName evidence="2">FAD-dependent oxidoreductase</fullName>
    </submittedName>
</protein>
<dbReference type="PANTHER" id="PTHR13847:SF281">
    <property type="entry name" value="FAD DEPENDENT OXIDOREDUCTASE DOMAIN-CONTAINING PROTEIN"/>
    <property type="match status" value="1"/>
</dbReference>